<evidence type="ECO:0000313" key="1">
    <source>
        <dbReference type="EMBL" id="LAB52974.1"/>
    </source>
</evidence>
<organism evidence="1">
    <name type="scientific">Micrurus surinamensis</name>
    <name type="common">Surinam coral snake</name>
    <dbReference type="NCBI Taxonomy" id="129470"/>
    <lineage>
        <taxon>Eukaryota</taxon>
        <taxon>Metazoa</taxon>
        <taxon>Chordata</taxon>
        <taxon>Craniata</taxon>
        <taxon>Vertebrata</taxon>
        <taxon>Euteleostomi</taxon>
        <taxon>Lepidosauria</taxon>
        <taxon>Squamata</taxon>
        <taxon>Bifurcata</taxon>
        <taxon>Unidentata</taxon>
        <taxon>Episquamata</taxon>
        <taxon>Toxicofera</taxon>
        <taxon>Serpentes</taxon>
        <taxon>Colubroidea</taxon>
        <taxon>Elapidae</taxon>
        <taxon>Elapinae</taxon>
        <taxon>Micrurus</taxon>
    </lineage>
</organism>
<accession>A0A2D4P4Q4</accession>
<proteinExistence type="predicted"/>
<dbReference type="EMBL" id="IACN01042077">
    <property type="protein sequence ID" value="LAB52972.1"/>
    <property type="molecule type" value="Transcribed_RNA"/>
</dbReference>
<name>A0A2D4P4Q4_MICSU</name>
<reference evidence="1" key="1">
    <citation type="submission" date="2017-07" db="EMBL/GenBank/DDBJ databases">
        <authorList>
            <person name="Mikheyev A."/>
            <person name="Grau M."/>
        </authorList>
    </citation>
    <scope>NUCLEOTIDE SEQUENCE</scope>
    <source>
        <tissue evidence="1">Venom_gland</tissue>
    </source>
</reference>
<dbReference type="EMBL" id="IACN01042078">
    <property type="protein sequence ID" value="LAB52974.1"/>
    <property type="molecule type" value="Transcribed_RNA"/>
</dbReference>
<protein>
    <submittedName>
        <fullName evidence="1">Uncharacterized protein</fullName>
    </submittedName>
</protein>
<reference evidence="1" key="2">
    <citation type="submission" date="2017-11" db="EMBL/GenBank/DDBJ databases">
        <title>Coralsnake Venomics: Analyses of Venom Gland Transcriptomes and Proteomes of Six Brazilian Taxa.</title>
        <authorList>
            <person name="Aird S.D."/>
            <person name="Jorge da Silva N."/>
            <person name="Qiu L."/>
            <person name="Villar-Briones A."/>
            <person name="Aparecida-Saddi V."/>
            <person name="Campos-Telles M.P."/>
            <person name="Grau M."/>
            <person name="Mikheyev A.S."/>
        </authorList>
    </citation>
    <scope>NUCLEOTIDE SEQUENCE</scope>
    <source>
        <tissue evidence="1">Venom_gland</tissue>
    </source>
</reference>
<dbReference type="AlphaFoldDB" id="A0A2D4P4Q4"/>
<sequence>MLSSFSSVQCLYGSFHDILHKRVALSVNRYSYWEIFPPDLLQDATQGWMNKVPCTFPPFKQYFCPGYYIIIIIICPGRILFCASQTQCWKTLFCSRNLKNFKNIYQKLISCLRKAVEIIPLCGMQQ</sequence>